<reference evidence="2" key="1">
    <citation type="submission" date="2009-11" db="EMBL/GenBank/DDBJ databases">
        <authorList>
            <consortium name="The Broad Institute Genome Sequencing Platform"/>
            <person name="Ward D."/>
            <person name="Feldgarden M."/>
            <person name="Earl A."/>
            <person name="Young S.K."/>
            <person name="Zeng Q."/>
            <person name="Koehrsen M."/>
            <person name="Alvarado L."/>
            <person name="Berlin A."/>
            <person name="Bochicchio J."/>
            <person name="Borenstein D."/>
            <person name="Chapman S.B."/>
            <person name="Chen Z."/>
            <person name="Engels R."/>
            <person name="Freedman E."/>
            <person name="Gellesch M."/>
            <person name="Goldberg J."/>
            <person name="Griggs A."/>
            <person name="Gujja S."/>
            <person name="Heilman E."/>
            <person name="Heiman D."/>
            <person name="Hepburn T."/>
            <person name="Howarth C."/>
            <person name="Jen D."/>
            <person name="Larson L."/>
            <person name="Lewis B."/>
            <person name="Mehta T."/>
            <person name="Park D."/>
            <person name="Pearson M."/>
            <person name="Roberts A."/>
            <person name="Saif S."/>
            <person name="Shea T."/>
            <person name="Shenoy N."/>
            <person name="Sisk P."/>
            <person name="Stolte C."/>
            <person name="Sykes S."/>
            <person name="Thomson T."/>
            <person name="Walk T."/>
            <person name="White J."/>
            <person name="Yandava C."/>
            <person name="Izard J."/>
            <person name="Baranova O.V."/>
            <person name="Blanton J.M."/>
            <person name="Tanner A.C."/>
            <person name="Dewhirst F.E."/>
            <person name="Haas B."/>
            <person name="Nusbaum C."/>
            <person name="Birren B."/>
        </authorList>
    </citation>
    <scope>NUCLEOTIDE SEQUENCE [LARGE SCALE GENOMIC DNA]</scope>
    <source>
        <strain evidence="2">1-1 BBBD Race 1</strain>
    </source>
</reference>
<reference evidence="3" key="4">
    <citation type="submission" date="2025-05" db="UniProtKB">
        <authorList>
            <consortium name="EnsemblFungi"/>
        </authorList>
    </citation>
    <scope>IDENTIFICATION</scope>
    <source>
        <strain evidence="3">isolate 1-1 / race 1 (BBBD)</strain>
    </source>
</reference>
<evidence type="ECO:0000313" key="4">
    <source>
        <dbReference type="Proteomes" id="UP000005240"/>
    </source>
</evidence>
<dbReference type="EMBL" id="ADAS02000001">
    <property type="protein sequence ID" value="OAV99931.1"/>
    <property type="molecule type" value="Genomic_DNA"/>
</dbReference>
<keyword evidence="4" id="KW-1185">Reference proteome</keyword>
<reference evidence="3 4" key="3">
    <citation type="journal article" date="2017" name="G3 (Bethesda)">
        <title>Comparative analysis highlights variable genome content of wheat rusts and divergence of the mating loci.</title>
        <authorList>
            <person name="Cuomo C.A."/>
            <person name="Bakkeren G."/>
            <person name="Khalil H.B."/>
            <person name="Panwar V."/>
            <person name="Joly D."/>
            <person name="Linning R."/>
            <person name="Sakthikumar S."/>
            <person name="Song X."/>
            <person name="Adiconis X."/>
            <person name="Fan L."/>
            <person name="Goldberg J.M."/>
            <person name="Levin J.Z."/>
            <person name="Young S."/>
            <person name="Zeng Q."/>
            <person name="Anikster Y."/>
            <person name="Bruce M."/>
            <person name="Wang M."/>
            <person name="Yin C."/>
            <person name="McCallum B."/>
            <person name="Szabo L.J."/>
            <person name="Hulbert S."/>
            <person name="Chen X."/>
            <person name="Fellers J.P."/>
        </authorList>
    </citation>
    <scope>NUCLEOTIDE SEQUENCE</scope>
    <source>
        <strain evidence="3">isolate 1-1 / race 1 (BBBD)</strain>
        <strain evidence="4">Isolate 1-1 / race 1 (BBBD)</strain>
    </source>
</reference>
<organism evidence="2">
    <name type="scientific">Puccinia triticina (isolate 1-1 / race 1 (BBBD))</name>
    <name type="common">Brown leaf rust fungus</name>
    <dbReference type="NCBI Taxonomy" id="630390"/>
    <lineage>
        <taxon>Eukaryota</taxon>
        <taxon>Fungi</taxon>
        <taxon>Dikarya</taxon>
        <taxon>Basidiomycota</taxon>
        <taxon>Pucciniomycotina</taxon>
        <taxon>Pucciniomycetes</taxon>
        <taxon>Pucciniales</taxon>
        <taxon>Pucciniaceae</taxon>
        <taxon>Puccinia</taxon>
    </lineage>
</organism>
<sequence length="74" mass="7490">MGARSNARAIPRNPIGGSGSEEAAVAGSLTPGGTVLPGDVLQTVEDGPSSREESEDLTARSYSLFGVAAVYHDS</sequence>
<name>A0A180H546_PUCT1</name>
<accession>A0A180H546</accession>
<evidence type="ECO:0000313" key="2">
    <source>
        <dbReference type="EMBL" id="OAV99931.1"/>
    </source>
</evidence>
<dbReference type="VEuPathDB" id="FungiDB:PTTG_25116"/>
<evidence type="ECO:0000313" key="3">
    <source>
        <dbReference type="EnsemblFungi" id="PTTG_25116-t43_1-p1"/>
    </source>
</evidence>
<gene>
    <name evidence="2" type="ORF">PTTG_25116</name>
</gene>
<dbReference type="AlphaFoldDB" id="A0A180H546"/>
<dbReference type="Proteomes" id="UP000005240">
    <property type="component" value="Unassembled WGS sequence"/>
</dbReference>
<reference evidence="2" key="2">
    <citation type="submission" date="2016-05" db="EMBL/GenBank/DDBJ databases">
        <title>Comparative analysis highlights variable genome content of wheat rusts and divergence of the mating loci.</title>
        <authorList>
            <person name="Cuomo C.A."/>
            <person name="Bakkeren G."/>
            <person name="Szabo L."/>
            <person name="Khalil H."/>
            <person name="Joly D."/>
            <person name="Goldberg J."/>
            <person name="Young S."/>
            <person name="Zeng Q."/>
            <person name="Fellers J."/>
        </authorList>
    </citation>
    <scope>NUCLEOTIDE SEQUENCE [LARGE SCALE GENOMIC DNA]</scope>
    <source>
        <strain evidence="2">1-1 BBBD Race 1</strain>
    </source>
</reference>
<evidence type="ECO:0000256" key="1">
    <source>
        <dbReference type="SAM" id="MobiDB-lite"/>
    </source>
</evidence>
<proteinExistence type="predicted"/>
<feature type="region of interest" description="Disordered" evidence="1">
    <location>
        <begin position="1"/>
        <end position="57"/>
    </location>
</feature>
<protein>
    <submittedName>
        <fullName evidence="2 3">Uncharacterized protein</fullName>
    </submittedName>
</protein>
<dbReference type="EnsemblFungi" id="PTTG_25116-t43_1">
    <property type="protein sequence ID" value="PTTG_25116-t43_1-p1"/>
    <property type="gene ID" value="PTTG_25116"/>
</dbReference>